<proteinExistence type="predicted"/>
<dbReference type="Gene3D" id="2.30.30.40">
    <property type="entry name" value="SH3 Domains"/>
    <property type="match status" value="1"/>
</dbReference>
<sequence>MADEVERLITAPFKEIVEKGNLAVENSKDAPEDVAKAMLKAAQGLIKEGDRALKKMDPLCERHLADYGANFVIAIKENDDISQHRYELENLLWDFDDYIEVDGFEASKFEELQGASRNTAPRILHILKRMRLTAPEPPSRPISEIASRSAGTGSIAASDGPATGMIIGSPSPLAVESPVVTEAKPEAPFFSAVAGPDQGLDGTSGTIPRGIPGTATTSAQFSAPPTHPPSEPPPRPPSANPWDVGRAPRTKPDSQTPGHIPLPRRAPMSESPILHAMSSRGDLLDSFNTTRLDDTTAVSAAEEVDDWQLRAASQSIVAPSEASRSPDISHRWTNSTQDSYEAGSPARQHSVAYNELPKTSRTMSTGTDHSGWQSHSYSSHWSYAPSEVPPPMGSPPPVPNRSATRSSKKSLASPIRQTSLSGERPPHRNRQHSTDSVNSSVLDVLEYSSSPNASVQGGPRSSSFSALSTHGFAANTVPRGGVSTHPILYEDTDVGSSRGSDTRSTAHASMASAGSQAAGLEVARYAASVEEKIPVENDEYTSGLNRMMPPRQFDTSIGPHSSFYKLKGFCKGAEEMLKGNSTFKKMKRPVGGFAMSIVGKCASCLFELDWKTVEGDLKGDSTGNYVASGVGYRIRALQKCHLSSKAMDESLFACPFCIHMGKTMEESDATVFMSQKDFFTHLSRHPRPLPAVPGLTVIETEEIPDNLKDNFDLHFPRPTVTSVMTGIVPEIARLPTAVATETKKAVFGMSRNPPDRAPVLQFAVGARIVGVEFPDKYNGRWGIGWHDGTRGAFEADAVHIDAPAKDEVRMRGDSSLQAVAKWKWSQKGDDRWLKFDKGEVIKNISWVYDDHWCWSGQNAKGSAGIFPASHIDRMALKSIQPGDSSSSVSEKKSSLIFGLRRPSDLSFQSFLSKNDSAVSKPGLLKFSHTSHN</sequence>
<gene>
    <name evidence="2" type="ORF">B0I36DRAFT_318339</name>
</gene>
<feature type="compositionally biased region" description="Pro residues" evidence="1">
    <location>
        <begin position="225"/>
        <end position="239"/>
    </location>
</feature>
<evidence type="ECO:0008006" key="4">
    <source>
        <dbReference type="Google" id="ProtNLM"/>
    </source>
</evidence>
<protein>
    <recommendedName>
        <fullName evidence="4">SH3 domain-containing protein</fullName>
    </recommendedName>
</protein>
<evidence type="ECO:0000256" key="1">
    <source>
        <dbReference type="SAM" id="MobiDB-lite"/>
    </source>
</evidence>
<dbReference type="RefSeq" id="XP_046015522.1">
    <property type="nucleotide sequence ID" value="XM_046153275.1"/>
</dbReference>
<feature type="region of interest" description="Disordered" evidence="1">
    <location>
        <begin position="190"/>
        <end position="267"/>
    </location>
</feature>
<feature type="compositionally biased region" description="Pro residues" evidence="1">
    <location>
        <begin position="387"/>
        <end position="399"/>
    </location>
</feature>
<feature type="compositionally biased region" description="Low complexity" evidence="1">
    <location>
        <begin position="369"/>
        <end position="386"/>
    </location>
</feature>
<name>A0A9P9BTA5_9PEZI</name>
<dbReference type="InterPro" id="IPR036028">
    <property type="entry name" value="SH3-like_dom_sf"/>
</dbReference>
<organism evidence="2 3">
    <name type="scientific">Microdochium trichocladiopsis</name>
    <dbReference type="NCBI Taxonomy" id="1682393"/>
    <lineage>
        <taxon>Eukaryota</taxon>
        <taxon>Fungi</taxon>
        <taxon>Dikarya</taxon>
        <taxon>Ascomycota</taxon>
        <taxon>Pezizomycotina</taxon>
        <taxon>Sordariomycetes</taxon>
        <taxon>Xylariomycetidae</taxon>
        <taxon>Xylariales</taxon>
        <taxon>Microdochiaceae</taxon>
        <taxon>Microdochium</taxon>
    </lineage>
</organism>
<dbReference type="AlphaFoldDB" id="A0A9P9BTA5"/>
<feature type="compositionally biased region" description="Polar residues" evidence="1">
    <location>
        <begin position="494"/>
        <end position="505"/>
    </location>
</feature>
<feature type="compositionally biased region" description="Polar residues" evidence="1">
    <location>
        <begin position="357"/>
        <end position="368"/>
    </location>
</feature>
<dbReference type="Proteomes" id="UP000756346">
    <property type="component" value="Unassembled WGS sequence"/>
</dbReference>
<feature type="region of interest" description="Disordered" evidence="1">
    <location>
        <begin position="493"/>
        <end position="512"/>
    </location>
</feature>
<dbReference type="SUPFAM" id="SSF50044">
    <property type="entry name" value="SH3-domain"/>
    <property type="match status" value="1"/>
</dbReference>
<feature type="region of interest" description="Disordered" evidence="1">
    <location>
        <begin position="135"/>
        <end position="159"/>
    </location>
</feature>
<evidence type="ECO:0000313" key="2">
    <source>
        <dbReference type="EMBL" id="KAH7035429.1"/>
    </source>
</evidence>
<dbReference type="GeneID" id="70182821"/>
<accession>A0A9P9BTA5</accession>
<feature type="region of interest" description="Disordered" evidence="1">
    <location>
        <begin position="314"/>
        <end position="438"/>
    </location>
</feature>
<dbReference type="OrthoDB" id="5243589at2759"/>
<keyword evidence="3" id="KW-1185">Reference proteome</keyword>
<dbReference type="EMBL" id="JAGTJQ010000003">
    <property type="protein sequence ID" value="KAH7035429.1"/>
    <property type="molecule type" value="Genomic_DNA"/>
</dbReference>
<evidence type="ECO:0000313" key="3">
    <source>
        <dbReference type="Proteomes" id="UP000756346"/>
    </source>
</evidence>
<comment type="caution">
    <text evidence="2">The sequence shown here is derived from an EMBL/GenBank/DDBJ whole genome shotgun (WGS) entry which is preliminary data.</text>
</comment>
<reference evidence="2" key="1">
    <citation type="journal article" date="2021" name="Nat. Commun.">
        <title>Genetic determinants of endophytism in the Arabidopsis root mycobiome.</title>
        <authorList>
            <person name="Mesny F."/>
            <person name="Miyauchi S."/>
            <person name="Thiergart T."/>
            <person name="Pickel B."/>
            <person name="Atanasova L."/>
            <person name="Karlsson M."/>
            <person name="Huettel B."/>
            <person name="Barry K.W."/>
            <person name="Haridas S."/>
            <person name="Chen C."/>
            <person name="Bauer D."/>
            <person name="Andreopoulos W."/>
            <person name="Pangilinan J."/>
            <person name="LaButti K."/>
            <person name="Riley R."/>
            <person name="Lipzen A."/>
            <person name="Clum A."/>
            <person name="Drula E."/>
            <person name="Henrissat B."/>
            <person name="Kohler A."/>
            <person name="Grigoriev I.V."/>
            <person name="Martin F.M."/>
            <person name="Hacquard S."/>
        </authorList>
    </citation>
    <scope>NUCLEOTIDE SEQUENCE</scope>
    <source>
        <strain evidence="2">MPI-CAGE-CH-0230</strain>
    </source>
</reference>